<dbReference type="Proteomes" id="UP000033097">
    <property type="component" value="Chromosome"/>
</dbReference>
<dbReference type="PATRIC" id="fig|213585.10.peg.1673"/>
<keyword evidence="2" id="KW-0175">Coiled coil</keyword>
<evidence type="ECO:0000256" key="2">
    <source>
        <dbReference type="SAM" id="Coils"/>
    </source>
</evidence>
<dbReference type="EMBL" id="CP009512">
    <property type="protein sequence ID" value="AKB64524.1"/>
    <property type="molecule type" value="Genomic_DNA"/>
</dbReference>
<feature type="domain" description="CRISPR type III-associated protein" evidence="3">
    <location>
        <begin position="140"/>
        <end position="294"/>
    </location>
</feature>
<organism evidence="4 5">
    <name type="scientific">Methanosarcina mazei S-6</name>
    <dbReference type="NCBI Taxonomy" id="213585"/>
    <lineage>
        <taxon>Archaea</taxon>
        <taxon>Methanobacteriati</taxon>
        <taxon>Methanobacteriota</taxon>
        <taxon>Stenosarchaea group</taxon>
        <taxon>Methanomicrobia</taxon>
        <taxon>Methanosarcinales</taxon>
        <taxon>Methanosarcinaceae</taxon>
        <taxon>Methanosarcina</taxon>
    </lineage>
</organism>
<evidence type="ECO:0000313" key="5">
    <source>
        <dbReference type="Proteomes" id="UP000033097"/>
    </source>
</evidence>
<feature type="coiled-coil region" evidence="2">
    <location>
        <begin position="10"/>
        <end position="44"/>
    </location>
</feature>
<dbReference type="Pfam" id="PF03787">
    <property type="entry name" value="RAMPs"/>
    <property type="match status" value="1"/>
</dbReference>
<accession>A0A0E3RJP2</accession>
<dbReference type="HOGENOM" id="CLU_055089_0_0_2"/>
<evidence type="ECO:0000259" key="3">
    <source>
        <dbReference type="Pfam" id="PF03787"/>
    </source>
</evidence>
<dbReference type="GO" id="GO:0051607">
    <property type="term" value="P:defense response to virus"/>
    <property type="evidence" value="ECO:0007669"/>
    <property type="project" value="UniProtKB-KW"/>
</dbReference>
<dbReference type="KEGG" id="mmj:MSMAS_1328"/>
<dbReference type="AlphaFoldDB" id="A0A0E3RJP2"/>
<protein>
    <submittedName>
        <fullName evidence="4">DUF324 domain containing Cmr2-like protein</fullName>
    </submittedName>
</protein>
<sequence>MNIDWGSVLYQQEEASINDLKIIVEELDQAEKEETEELEKKLETKLKDLILPNEHLAYHYMSTINQKLSDNFREAWQKQNLEVNLEEVIEKWELTKYVKDNFICPEVNISTLPSYSFVLKFMFKLKKPYISLDENDFYIIDNPLRKDKVLNLPFVAPSSWKGSLRNSLWQLNYDYENDKIRRIFGNERSPNSEDIVLRMGRLYFFPTFFSKKSLEIINPHNRESRVGTVPILMESVPQDTTGYFTLIYVPFDLIGCEENEIKKQVACDIQLISKGLKSMFTYYGFGAKTSSGYGTSYEDITDGTITLRVKGIEVSLKDIDEVKPPAEGYSKYLNEDGSVKEEFKGSGKYGLLSDKEYYKIKNQLEGSRNEYRDFRQWYGLNGEKWQKHLNSFKYPKPEWPTWNFGNFFQLIEVSKNIATSLELSGAHNEC</sequence>
<reference evidence="4 5" key="1">
    <citation type="submission" date="2014-07" db="EMBL/GenBank/DDBJ databases">
        <title>Methanogenic archaea and the global carbon cycle.</title>
        <authorList>
            <person name="Henriksen J.R."/>
            <person name="Luke J."/>
            <person name="Reinhart S."/>
            <person name="Benedict M.N."/>
            <person name="Youngblut N.D."/>
            <person name="Metcalf M.E."/>
            <person name="Whitaker R.J."/>
            <person name="Metcalf W.W."/>
        </authorList>
    </citation>
    <scope>NUCLEOTIDE SEQUENCE [LARGE SCALE GENOMIC DNA]</scope>
    <source>
        <strain evidence="4 5">S-6</strain>
    </source>
</reference>
<dbReference type="InterPro" id="IPR005537">
    <property type="entry name" value="RAMP_III_fam"/>
</dbReference>
<gene>
    <name evidence="4" type="ORF">MSMAS_1328</name>
</gene>
<keyword evidence="1" id="KW-0051">Antiviral defense</keyword>
<evidence type="ECO:0000256" key="1">
    <source>
        <dbReference type="ARBA" id="ARBA00023118"/>
    </source>
</evidence>
<dbReference type="STRING" id="213585.MSMAS_1328"/>
<name>A0A0E3RJP2_METMZ</name>
<dbReference type="RefSeq" id="WP_226987651.1">
    <property type="nucleotide sequence ID" value="NZ_CP009512.1"/>
</dbReference>
<evidence type="ECO:0000313" key="4">
    <source>
        <dbReference type="EMBL" id="AKB64524.1"/>
    </source>
</evidence>
<proteinExistence type="predicted"/>
<dbReference type="GeneID" id="24838989"/>